<evidence type="ECO:0000313" key="2">
    <source>
        <dbReference type="Proteomes" id="UP001163603"/>
    </source>
</evidence>
<evidence type="ECO:0000313" key="1">
    <source>
        <dbReference type="EMBL" id="KAJ0042407.1"/>
    </source>
</evidence>
<protein>
    <submittedName>
        <fullName evidence="1">Uncharacterized protein</fullName>
    </submittedName>
</protein>
<sequence>MKKLGASTRRGDGTNYGSVKNPVGSIPLRAETFQLLLNQQKRRKIISIALTKGVYICDQRF</sequence>
<name>A0ACC0YY61_9ROSI</name>
<organism evidence="1 2">
    <name type="scientific">Pistacia integerrima</name>
    <dbReference type="NCBI Taxonomy" id="434235"/>
    <lineage>
        <taxon>Eukaryota</taxon>
        <taxon>Viridiplantae</taxon>
        <taxon>Streptophyta</taxon>
        <taxon>Embryophyta</taxon>
        <taxon>Tracheophyta</taxon>
        <taxon>Spermatophyta</taxon>
        <taxon>Magnoliopsida</taxon>
        <taxon>eudicotyledons</taxon>
        <taxon>Gunneridae</taxon>
        <taxon>Pentapetalae</taxon>
        <taxon>rosids</taxon>
        <taxon>malvids</taxon>
        <taxon>Sapindales</taxon>
        <taxon>Anacardiaceae</taxon>
        <taxon>Pistacia</taxon>
    </lineage>
</organism>
<proteinExistence type="predicted"/>
<dbReference type="EMBL" id="CM047739">
    <property type="protein sequence ID" value="KAJ0042407.1"/>
    <property type="molecule type" value="Genomic_DNA"/>
</dbReference>
<keyword evidence="2" id="KW-1185">Reference proteome</keyword>
<dbReference type="Proteomes" id="UP001163603">
    <property type="component" value="Chromosome 4"/>
</dbReference>
<accession>A0ACC0YY61</accession>
<comment type="caution">
    <text evidence="1">The sequence shown here is derived from an EMBL/GenBank/DDBJ whole genome shotgun (WGS) entry which is preliminary data.</text>
</comment>
<reference evidence="2" key="1">
    <citation type="journal article" date="2023" name="G3 (Bethesda)">
        <title>Genome assembly and association tests identify interacting loci associated with vigor, precocity, and sex in interspecific pistachio rootstocks.</title>
        <authorList>
            <person name="Palmer W."/>
            <person name="Jacygrad E."/>
            <person name="Sagayaradj S."/>
            <person name="Cavanaugh K."/>
            <person name="Han R."/>
            <person name="Bertier L."/>
            <person name="Beede B."/>
            <person name="Kafkas S."/>
            <person name="Golino D."/>
            <person name="Preece J."/>
            <person name="Michelmore R."/>
        </authorList>
    </citation>
    <scope>NUCLEOTIDE SEQUENCE [LARGE SCALE GENOMIC DNA]</scope>
</reference>
<gene>
    <name evidence="1" type="ORF">Pint_19336</name>
</gene>